<sequence>MLRNVIVVTDDEESVKNAIREILRSKHKGHEVALDLTRIKDKQRKTEVMKKLTRY</sequence>
<dbReference type="AlphaFoldDB" id="A0AA95S976"/>
<dbReference type="EMBL" id="CP126114">
    <property type="protein sequence ID" value="WHY83954.1"/>
    <property type="molecule type" value="Genomic_DNA"/>
</dbReference>
<proteinExistence type="predicted"/>
<reference evidence="1" key="1">
    <citation type="submission" date="2023-05" db="EMBL/GenBank/DDBJ databases">
        <title>Comparative genomics of Bacillaceae isolates and their secondary metabolite potential.</title>
        <authorList>
            <person name="Song L."/>
            <person name="Nielsen L.J."/>
            <person name="Mohite O."/>
            <person name="Xu X."/>
            <person name="Weber T."/>
            <person name="Kovacs A.T."/>
        </authorList>
    </citation>
    <scope>NUCLEOTIDE SEQUENCE</scope>
    <source>
        <strain evidence="1">XLM17</strain>
    </source>
</reference>
<name>A0AA95S976_9BACI</name>
<organism evidence="1 2">
    <name type="scientific">Neobacillus novalis</name>
    <dbReference type="NCBI Taxonomy" id="220687"/>
    <lineage>
        <taxon>Bacteria</taxon>
        <taxon>Bacillati</taxon>
        <taxon>Bacillota</taxon>
        <taxon>Bacilli</taxon>
        <taxon>Bacillales</taxon>
        <taxon>Bacillaceae</taxon>
        <taxon>Neobacillus</taxon>
    </lineage>
</organism>
<dbReference type="KEGG" id="nnv:QNH39_14800"/>
<dbReference type="Proteomes" id="UP001178288">
    <property type="component" value="Chromosome"/>
</dbReference>
<evidence type="ECO:0000313" key="2">
    <source>
        <dbReference type="Proteomes" id="UP001178288"/>
    </source>
</evidence>
<gene>
    <name evidence="1" type="ORF">QNH39_14800</name>
</gene>
<protein>
    <submittedName>
        <fullName evidence="1">Uncharacterized protein</fullName>
    </submittedName>
</protein>
<keyword evidence="2" id="KW-1185">Reference proteome</keyword>
<dbReference type="RefSeq" id="WP_156482343.1">
    <property type="nucleotide sequence ID" value="NZ_CP126114.1"/>
</dbReference>
<evidence type="ECO:0000313" key="1">
    <source>
        <dbReference type="EMBL" id="WHY83954.1"/>
    </source>
</evidence>
<accession>A0AA95S976</accession>